<keyword evidence="2" id="KW-0472">Membrane</keyword>
<dbReference type="EMBL" id="LVEA01000035">
    <property type="protein sequence ID" value="KYL04000.1"/>
    <property type="molecule type" value="Genomic_DNA"/>
</dbReference>
<keyword evidence="1" id="KW-0175">Coiled coil</keyword>
<dbReference type="AlphaFoldDB" id="A0A162IQZ1"/>
<protein>
    <recommendedName>
        <fullName evidence="5">Fimbrial assembly protein</fullName>
    </recommendedName>
</protein>
<evidence type="ECO:0000313" key="3">
    <source>
        <dbReference type="EMBL" id="KYL04000.1"/>
    </source>
</evidence>
<name>A0A162IQZ1_9FUSO</name>
<reference evidence="3 4" key="1">
    <citation type="submission" date="2016-03" db="EMBL/GenBank/DDBJ databases">
        <title>Comparative genomics of human isolates of Fusobacterium necrophorum.</title>
        <authorList>
            <person name="Jensen A."/>
            <person name="Bank S."/>
            <person name="Andersen P.S."/>
            <person name="Kristensen L.H."/>
            <person name="Prag J."/>
        </authorList>
    </citation>
    <scope>NUCLEOTIDE SEQUENCE [LARGE SCALE GENOMIC DNA]</scope>
    <source>
        <strain evidence="3 4">LS_1264</strain>
    </source>
</reference>
<comment type="caution">
    <text evidence="3">The sequence shown here is derived from an EMBL/GenBank/DDBJ whole genome shotgun (WGS) entry which is preliminary data.</text>
</comment>
<gene>
    <name evidence="3" type="ORF">A2J07_10855</name>
</gene>
<evidence type="ECO:0000313" key="4">
    <source>
        <dbReference type="Proteomes" id="UP000075816"/>
    </source>
</evidence>
<dbReference type="Proteomes" id="UP000075816">
    <property type="component" value="Unassembled WGS sequence"/>
</dbReference>
<organism evidence="3 4">
    <name type="scientific">Fusobacterium necrophorum subsp. funduliforme</name>
    <dbReference type="NCBI Taxonomy" id="143387"/>
    <lineage>
        <taxon>Bacteria</taxon>
        <taxon>Fusobacteriati</taxon>
        <taxon>Fusobacteriota</taxon>
        <taxon>Fusobacteriia</taxon>
        <taxon>Fusobacteriales</taxon>
        <taxon>Fusobacteriaceae</taxon>
        <taxon>Fusobacterium</taxon>
    </lineage>
</organism>
<evidence type="ECO:0000256" key="2">
    <source>
        <dbReference type="SAM" id="Phobius"/>
    </source>
</evidence>
<dbReference type="KEGG" id="fnf:BSQ88_10160"/>
<accession>A0A162IQZ1</accession>
<feature type="transmembrane region" description="Helical" evidence="2">
    <location>
        <begin position="221"/>
        <end position="242"/>
    </location>
</feature>
<proteinExistence type="predicted"/>
<dbReference type="eggNOG" id="ENOG5033SDK">
    <property type="taxonomic scope" value="Bacteria"/>
</dbReference>
<evidence type="ECO:0008006" key="5">
    <source>
        <dbReference type="Google" id="ProtNLM"/>
    </source>
</evidence>
<dbReference type="RefSeq" id="WP_005958271.1">
    <property type="nucleotide sequence ID" value="NZ_CAXOUM010000014.1"/>
</dbReference>
<keyword evidence="2" id="KW-0812">Transmembrane</keyword>
<feature type="coiled-coil region" evidence="1">
    <location>
        <begin position="244"/>
        <end position="285"/>
    </location>
</feature>
<feature type="coiled-coil region" evidence="1">
    <location>
        <begin position="352"/>
        <end position="379"/>
    </location>
</feature>
<keyword evidence="2" id="KW-1133">Transmembrane helix</keyword>
<sequence>MKYLLYTLEDIKEKEKIPKNCVLILENHFFTTMLLTIVPSVDEDDRKEMIYEKLSQEYFLDVNELQYVYYDMIYDSAQYETIFCCYSNYTSSFVSELSPKILYAIPECLLGSCVSNLKTFYLLDFQEKEILILAYKNQKLCSFQKISNDSNSENIIQKLLEINQNKLKTILLGKYTKNQKEVLRQHFLLYCLEDLRLKKIKKEVDIFHHKRADIKIKYLKYLYFIYILGIFFIIFFGFYWQYRLEALRKELIALEQEISKIEYESNVLEDEIVTKRQEKEKREQEFQKSQKTISKLHTILWKIYDISKGKSILCMEHLENKTLKLQLKFISQEEYLDFVSQLLRRNFELLNHDRIEKIRKKYEVEIEVIEADNEEKSGN</sequence>
<evidence type="ECO:0000256" key="1">
    <source>
        <dbReference type="SAM" id="Coils"/>
    </source>
</evidence>